<feature type="compositionally biased region" description="Polar residues" evidence="1">
    <location>
        <begin position="333"/>
        <end position="347"/>
    </location>
</feature>
<comment type="caution">
    <text evidence="3">The sequence shown here is derived from an EMBL/GenBank/DDBJ whole genome shotgun (WGS) entry which is preliminary data.</text>
</comment>
<evidence type="ECO:0000313" key="4">
    <source>
        <dbReference type="Proteomes" id="UP001381693"/>
    </source>
</evidence>
<feature type="compositionally biased region" description="Low complexity" evidence="1">
    <location>
        <begin position="572"/>
        <end position="586"/>
    </location>
</feature>
<evidence type="ECO:0000256" key="1">
    <source>
        <dbReference type="SAM" id="MobiDB-lite"/>
    </source>
</evidence>
<feature type="region of interest" description="Disordered" evidence="1">
    <location>
        <begin position="517"/>
        <end position="627"/>
    </location>
</feature>
<keyword evidence="2" id="KW-0732">Signal</keyword>
<feature type="region of interest" description="Disordered" evidence="1">
    <location>
        <begin position="93"/>
        <end position="112"/>
    </location>
</feature>
<protein>
    <submittedName>
        <fullName evidence="3">Uncharacterized protein</fullName>
    </submittedName>
</protein>
<feature type="non-terminal residue" evidence="3">
    <location>
        <position position="627"/>
    </location>
</feature>
<feature type="region of interest" description="Disordered" evidence="1">
    <location>
        <begin position="333"/>
        <end position="353"/>
    </location>
</feature>
<feature type="compositionally biased region" description="Acidic residues" evidence="1">
    <location>
        <begin position="587"/>
        <end position="621"/>
    </location>
</feature>
<feature type="chain" id="PRO_5042885603" evidence="2">
    <location>
        <begin position="20"/>
        <end position="627"/>
    </location>
</feature>
<reference evidence="3 4" key="1">
    <citation type="submission" date="2023-11" db="EMBL/GenBank/DDBJ databases">
        <title>Halocaridina rubra genome assembly.</title>
        <authorList>
            <person name="Smith C."/>
        </authorList>
    </citation>
    <scope>NUCLEOTIDE SEQUENCE [LARGE SCALE GENOMIC DNA]</scope>
    <source>
        <strain evidence="3">EP-1</strain>
        <tissue evidence="3">Whole</tissue>
    </source>
</reference>
<organism evidence="3 4">
    <name type="scientific">Halocaridina rubra</name>
    <name type="common">Hawaiian red shrimp</name>
    <dbReference type="NCBI Taxonomy" id="373956"/>
    <lineage>
        <taxon>Eukaryota</taxon>
        <taxon>Metazoa</taxon>
        <taxon>Ecdysozoa</taxon>
        <taxon>Arthropoda</taxon>
        <taxon>Crustacea</taxon>
        <taxon>Multicrustacea</taxon>
        <taxon>Malacostraca</taxon>
        <taxon>Eumalacostraca</taxon>
        <taxon>Eucarida</taxon>
        <taxon>Decapoda</taxon>
        <taxon>Pleocyemata</taxon>
        <taxon>Caridea</taxon>
        <taxon>Atyoidea</taxon>
        <taxon>Atyidae</taxon>
        <taxon>Halocaridina</taxon>
    </lineage>
</organism>
<feature type="compositionally biased region" description="Basic residues" evidence="1">
    <location>
        <begin position="455"/>
        <end position="471"/>
    </location>
</feature>
<feature type="compositionally biased region" description="Polar residues" evidence="1">
    <location>
        <begin position="550"/>
        <end position="571"/>
    </location>
</feature>
<name>A0AAN8ZXX1_HALRR</name>
<feature type="compositionally biased region" description="Low complexity" evidence="1">
    <location>
        <begin position="524"/>
        <end position="537"/>
    </location>
</feature>
<feature type="region of interest" description="Disordered" evidence="1">
    <location>
        <begin position="17"/>
        <end position="40"/>
    </location>
</feature>
<keyword evidence="4" id="KW-1185">Reference proteome</keyword>
<sequence length="627" mass="68631">MVSVLSGFLSSTLWRVVGGSDSRPGQDSKPGAGVRSDGQSRIRRMFSGLDARRPRFTRKSVPSIHDSIRENKRIKNTPFSGFDEFLKTKKREEIENSDLKQTHGENGNRGQENEPELVIFDASSLTDVTFRSSMLSARSPGEMLEKSSATSVSDIDDDPNFLSDFDRSRILVSKRMPTAGVPQRLSCTDRITTSSPICSLSSQRISEHKSDVPGNLCSSDKHRKERPLFNCTPGQVKNRSTMESRCIGDHQHVFDARAVTSNISPANQVTVNSARVDSISPINIATAGNYGARNGLEASARQCVSVGRVNRFDSCGGSDCVKLHTLAMSTANTTKGNDMKRTTTSQTRSEEIEGSFVPSLVTCQSDNNKESPSLRMECDGEVSNNGKSGYGSVSTIPPSVSSVSLPVAFREDIRAYDIYQIPPHPTPGAHYSRLPSAPPTLTDSDSDPDDVRLRQGIRKRKRRISGRRGEKRYREGEETDEEEGAVGLDDITIYSSPSLEDYTNRISVMHRLSSAVDIQDDRVSSSPSSGNSQRRVSFSPGTPHHHLQHSHTYLSTPNTASLPPTNPPSKQTSTNSGDDVSDSSSSNDDDDDNDDHNDDDDDDEASTVVPDDFDDETDSDIEVLVQS</sequence>
<feature type="region of interest" description="Disordered" evidence="1">
    <location>
        <begin position="424"/>
        <end position="483"/>
    </location>
</feature>
<dbReference type="EMBL" id="JAXCGZ010018301">
    <property type="protein sequence ID" value="KAK7067449.1"/>
    <property type="molecule type" value="Genomic_DNA"/>
</dbReference>
<accession>A0AAN8ZXX1</accession>
<gene>
    <name evidence="3" type="ORF">SK128_006888</name>
</gene>
<feature type="signal peptide" evidence="2">
    <location>
        <begin position="1"/>
        <end position="19"/>
    </location>
</feature>
<feature type="compositionally biased region" description="Basic and acidic residues" evidence="1">
    <location>
        <begin position="93"/>
        <end position="103"/>
    </location>
</feature>
<dbReference type="Proteomes" id="UP001381693">
    <property type="component" value="Unassembled WGS sequence"/>
</dbReference>
<evidence type="ECO:0000256" key="2">
    <source>
        <dbReference type="SAM" id="SignalP"/>
    </source>
</evidence>
<dbReference type="AlphaFoldDB" id="A0AAN8ZXX1"/>
<evidence type="ECO:0000313" key="3">
    <source>
        <dbReference type="EMBL" id="KAK7067449.1"/>
    </source>
</evidence>
<proteinExistence type="predicted"/>